<organism evidence="1 2">
    <name type="scientific">Pistacia integerrima</name>
    <dbReference type="NCBI Taxonomy" id="434235"/>
    <lineage>
        <taxon>Eukaryota</taxon>
        <taxon>Viridiplantae</taxon>
        <taxon>Streptophyta</taxon>
        <taxon>Embryophyta</taxon>
        <taxon>Tracheophyta</taxon>
        <taxon>Spermatophyta</taxon>
        <taxon>Magnoliopsida</taxon>
        <taxon>eudicotyledons</taxon>
        <taxon>Gunneridae</taxon>
        <taxon>Pentapetalae</taxon>
        <taxon>rosids</taxon>
        <taxon>malvids</taxon>
        <taxon>Sapindales</taxon>
        <taxon>Anacardiaceae</taxon>
        <taxon>Pistacia</taxon>
    </lineage>
</organism>
<evidence type="ECO:0000313" key="1">
    <source>
        <dbReference type="EMBL" id="KAJ0043717.1"/>
    </source>
</evidence>
<evidence type="ECO:0000313" key="2">
    <source>
        <dbReference type="Proteomes" id="UP001163603"/>
    </source>
</evidence>
<comment type="caution">
    <text evidence="1">The sequence shown here is derived from an EMBL/GenBank/DDBJ whole genome shotgun (WGS) entry which is preliminary data.</text>
</comment>
<sequence>MSSNFSQWWSLKRLVCSFVFLFINADCGQIVRTLPGFSGTLPFSLETGYISVGSSELFYLFVKSQGNPEVDPLLYYIVGGPGCPLQFNETDYTGGLPTLHLYPHTWTKSASIIFVDAPIGSGYSYSTNPADYEISDLQSANQSYIFIREWLNEHPQFIKNRFFVATDSYSGVLAPIIANHILDGNNAGLVPTINLVGIVSGSPRMNGKEEQSYQTILAHKLGLISKTIFNYAKEYCNGTYFYTDTSTVSAECLEYLEVIDELIEQINTEMVLAPKCSTVSPKLDDGNKRRSLRQTDYWCKGTIKEWRRCNLTFSEGSYDYDVDSSFDYHKNLTKSGLQLLLYSGDHDLVVPHIYTEYWIGLLDITLAEDWRPWFVGGQTVGYTMKYSNYGYRLTYATLKGSGHSPTEWKGRESYEMFERWVHFYPL</sequence>
<dbReference type="EMBL" id="CM047739">
    <property type="protein sequence ID" value="KAJ0043717.1"/>
    <property type="molecule type" value="Genomic_DNA"/>
</dbReference>
<reference evidence="2" key="1">
    <citation type="journal article" date="2023" name="G3 (Bethesda)">
        <title>Genome assembly and association tests identify interacting loci associated with vigor, precocity, and sex in interspecific pistachio rootstocks.</title>
        <authorList>
            <person name="Palmer W."/>
            <person name="Jacygrad E."/>
            <person name="Sagayaradj S."/>
            <person name="Cavanaugh K."/>
            <person name="Han R."/>
            <person name="Bertier L."/>
            <person name="Beede B."/>
            <person name="Kafkas S."/>
            <person name="Golino D."/>
            <person name="Preece J."/>
            <person name="Michelmore R."/>
        </authorList>
    </citation>
    <scope>NUCLEOTIDE SEQUENCE [LARGE SCALE GENOMIC DNA]</scope>
</reference>
<protein>
    <submittedName>
        <fullName evidence="1">Uncharacterized protein</fullName>
    </submittedName>
</protein>
<accession>A0ACC0YYJ7</accession>
<dbReference type="Proteomes" id="UP001163603">
    <property type="component" value="Chromosome 4"/>
</dbReference>
<keyword evidence="2" id="KW-1185">Reference proteome</keyword>
<name>A0ACC0YYJ7_9ROSI</name>
<gene>
    <name evidence="1" type="ORF">Pint_17506</name>
</gene>
<proteinExistence type="predicted"/>